<protein>
    <submittedName>
        <fullName evidence="3">Uncharacterized protein</fullName>
    </submittedName>
</protein>
<feature type="region of interest" description="Disordered" evidence="2">
    <location>
        <begin position="49"/>
        <end position="69"/>
    </location>
</feature>
<feature type="compositionally biased region" description="Basic and acidic residues" evidence="2">
    <location>
        <begin position="391"/>
        <end position="401"/>
    </location>
</feature>
<comment type="caution">
    <text evidence="3">The sequence shown here is derived from an EMBL/GenBank/DDBJ whole genome shotgun (WGS) entry which is preliminary data.</text>
</comment>
<feature type="compositionally biased region" description="Pro residues" evidence="2">
    <location>
        <begin position="433"/>
        <end position="442"/>
    </location>
</feature>
<keyword evidence="1" id="KW-0175">Coiled coil</keyword>
<feature type="coiled-coil region" evidence="1">
    <location>
        <begin position="194"/>
        <end position="256"/>
    </location>
</feature>
<feature type="region of interest" description="Disordered" evidence="2">
    <location>
        <begin position="281"/>
        <end position="305"/>
    </location>
</feature>
<keyword evidence="4" id="KW-1185">Reference proteome</keyword>
<dbReference type="PANTHER" id="PTHR42041:SF1">
    <property type="entry name" value="DNA ENDONUCLEASE ACTIVATOR CTP1 C-TERMINAL DOMAIN-CONTAINING PROTEIN"/>
    <property type="match status" value="1"/>
</dbReference>
<reference evidence="3 4" key="1">
    <citation type="submission" date="2024-09" db="EMBL/GenBank/DDBJ databases">
        <title>Rethinking Asexuality: The Enigmatic Case of Functional Sexual Genes in Lepraria (Stereocaulaceae).</title>
        <authorList>
            <person name="Doellman M."/>
            <person name="Sun Y."/>
            <person name="Barcenas-Pena A."/>
            <person name="Lumbsch H.T."/>
            <person name="Grewe F."/>
        </authorList>
    </citation>
    <scope>NUCLEOTIDE SEQUENCE [LARGE SCALE GENOMIC DNA]</scope>
    <source>
        <strain evidence="3 4">Mercado 3170</strain>
    </source>
</reference>
<evidence type="ECO:0000313" key="3">
    <source>
        <dbReference type="EMBL" id="KAL2038615.1"/>
    </source>
</evidence>
<feature type="compositionally biased region" description="Pro residues" evidence="2">
    <location>
        <begin position="480"/>
        <end position="490"/>
    </location>
</feature>
<gene>
    <name evidence="3" type="ORF">N7G274_008663</name>
</gene>
<feature type="compositionally biased region" description="Basic and acidic residues" evidence="2">
    <location>
        <begin position="519"/>
        <end position="528"/>
    </location>
</feature>
<feature type="compositionally biased region" description="Polar residues" evidence="2">
    <location>
        <begin position="419"/>
        <end position="430"/>
    </location>
</feature>
<proteinExistence type="predicted"/>
<evidence type="ECO:0000256" key="2">
    <source>
        <dbReference type="SAM" id="MobiDB-lite"/>
    </source>
</evidence>
<organism evidence="3 4">
    <name type="scientific">Stereocaulon virgatum</name>
    <dbReference type="NCBI Taxonomy" id="373712"/>
    <lineage>
        <taxon>Eukaryota</taxon>
        <taxon>Fungi</taxon>
        <taxon>Dikarya</taxon>
        <taxon>Ascomycota</taxon>
        <taxon>Pezizomycotina</taxon>
        <taxon>Lecanoromycetes</taxon>
        <taxon>OSLEUM clade</taxon>
        <taxon>Lecanoromycetidae</taxon>
        <taxon>Lecanorales</taxon>
        <taxon>Lecanorineae</taxon>
        <taxon>Stereocaulaceae</taxon>
        <taxon>Stereocaulon</taxon>
    </lineage>
</organism>
<accession>A0ABR3ZYB7</accession>
<name>A0ABR3ZYB7_9LECA</name>
<dbReference type="EMBL" id="JBEFKJ010000031">
    <property type="protein sequence ID" value="KAL2038615.1"/>
    <property type="molecule type" value="Genomic_DNA"/>
</dbReference>
<dbReference type="Proteomes" id="UP001590950">
    <property type="component" value="Unassembled WGS sequence"/>
</dbReference>
<dbReference type="PANTHER" id="PTHR42041">
    <property type="entry name" value="DNA ENDONUCLEASE ACTIVATOR CTP1 C-TERMINAL DOMAIN-CONTAINING PROTEIN"/>
    <property type="match status" value="1"/>
</dbReference>
<sequence>MQPAIEDQLQQVRSAISNLPYSYIHTSLNRMDPIYKFPASQGTPLFPISPERANRQQGPQLPHSPSLPSINHTRNDAFLTHSRGNSDVQGKVAQFNSLTKEAAQRRKDNEAALKRAVLGREEAEGESRRLREDNRLLRQDVEEGRARERRVGERLEGVMEELQSAKETHTHSQSIFEKEVRRARKEAFKSSSALVKLQEELKSARNKYTLMREEVDVQRRKGDAKGQEAFAAQECLVGLQEEFDKLQQQSRIIEVERDALKISLKEEEVARIAAEGAFALPPSREGDEFASPKKRTRQKRESLKENIHPEALQLEDELLVLKEELRMEKRMRLRADDQVHFMKMECQFQCCSCRVAERQGTEYVHDDSLAKEMTEMASKIADEYNPPPTHAHPEAEVRQDRPSAPPRQQSQQQEISEVLNFSPTTGTFYKSPTHPPPQPIPDPSAQSFQLAPCETPSPPLQPTLQSILPDQSPSFTFPLTPRPLPIPPPRTISHTTTTSIPLKSDDLFSPAPATPGGISREEALEQIRQRRGRARSLAQGNGTPRKKSW</sequence>
<feature type="compositionally biased region" description="Polar residues" evidence="2">
    <location>
        <begin position="462"/>
        <end position="471"/>
    </location>
</feature>
<evidence type="ECO:0000256" key="1">
    <source>
        <dbReference type="SAM" id="Coils"/>
    </source>
</evidence>
<feature type="region of interest" description="Disordered" evidence="2">
    <location>
        <begin position="382"/>
        <end position="549"/>
    </location>
</feature>
<evidence type="ECO:0000313" key="4">
    <source>
        <dbReference type="Proteomes" id="UP001590950"/>
    </source>
</evidence>